<evidence type="ECO:0000313" key="2">
    <source>
        <dbReference type="EMBL" id="MDR6245412.1"/>
    </source>
</evidence>
<feature type="signal peptide" evidence="1">
    <location>
        <begin position="1"/>
        <end position="26"/>
    </location>
</feature>
<feature type="chain" id="PRO_5045842696" evidence="1">
    <location>
        <begin position="27"/>
        <end position="144"/>
    </location>
</feature>
<dbReference type="Proteomes" id="UP001185028">
    <property type="component" value="Unassembled WGS sequence"/>
</dbReference>
<accession>A0ABU1J4B6</accession>
<reference evidence="2 3" key="1">
    <citation type="submission" date="2023-07" db="EMBL/GenBank/DDBJ databases">
        <title>Genomic Encyclopedia of Type Strains, Phase IV (KMG-IV): sequencing the most valuable type-strain genomes for metagenomic binning, comparative biology and taxonomic classification.</title>
        <authorList>
            <person name="Goeker M."/>
        </authorList>
    </citation>
    <scope>NUCLEOTIDE SEQUENCE [LARGE SCALE GENOMIC DNA]</scope>
    <source>
        <strain evidence="2 3">DSM 22170</strain>
    </source>
</reference>
<evidence type="ECO:0000313" key="3">
    <source>
        <dbReference type="Proteomes" id="UP001185028"/>
    </source>
</evidence>
<keyword evidence="3" id="KW-1185">Reference proteome</keyword>
<proteinExistence type="predicted"/>
<name>A0ABU1J4B6_9BACL</name>
<sequence length="144" mass="15991">MKVKRLLACMCSLMLVLTCVPSAIHAEEQTNAVHPTLMGEMDGFVRLRGPDNIGYITGIGSTGNTNLSLDLPVPEGESVILSYECFNYQKGIWEPRDVRIIHGPSGGFEGTLKSDFELGYFRIAISSTYEYMPSGYYHAEFVAW</sequence>
<keyword evidence="1" id="KW-0732">Signal</keyword>
<organism evidence="2 3">
    <name type="scientific">Paenibacillus hunanensis</name>
    <dbReference type="NCBI Taxonomy" id="539262"/>
    <lineage>
        <taxon>Bacteria</taxon>
        <taxon>Bacillati</taxon>
        <taxon>Bacillota</taxon>
        <taxon>Bacilli</taxon>
        <taxon>Bacillales</taxon>
        <taxon>Paenibacillaceae</taxon>
        <taxon>Paenibacillus</taxon>
    </lineage>
</organism>
<evidence type="ECO:0000256" key="1">
    <source>
        <dbReference type="SAM" id="SignalP"/>
    </source>
</evidence>
<comment type="caution">
    <text evidence="2">The sequence shown here is derived from an EMBL/GenBank/DDBJ whole genome shotgun (WGS) entry which is preliminary data.</text>
</comment>
<dbReference type="EMBL" id="JAVDQH010000014">
    <property type="protein sequence ID" value="MDR6245412.1"/>
    <property type="molecule type" value="Genomic_DNA"/>
</dbReference>
<gene>
    <name evidence="2" type="ORF">JOC58_003325</name>
</gene>
<dbReference type="RefSeq" id="WP_188777532.1">
    <property type="nucleotide sequence ID" value="NZ_BMMB01000010.1"/>
</dbReference>
<protein>
    <submittedName>
        <fullName evidence="2">Uncharacterized protein</fullName>
    </submittedName>
</protein>